<accession>A0A1H4K044</accession>
<dbReference type="Pfam" id="PF00535">
    <property type="entry name" value="Glycos_transf_2"/>
    <property type="match status" value="1"/>
</dbReference>
<sequence>MSTPQPTISIIIPVLNEEKYIKDVLFSISANARTKCIKEILVIDGGSTDQTITNAEAYGATVLKSKKGRAAQMNFGATNANGEILYFLHVDTLPPEGFDKEIIQEFKKGFEVGCFQMRFNSNSRFLKFFSWCTRINHHICRGGDQSLFITRKLFHHLDGFNESYIVYEDNEFIQRVYKLKPFKVISSAVTTSARRYEERGMIRLQYHFGMIHLKYHLGAKPTELHQYYLKYIAA</sequence>
<evidence type="ECO:0000256" key="3">
    <source>
        <dbReference type="ARBA" id="ARBA00022676"/>
    </source>
</evidence>
<gene>
    <name evidence="7" type="ORF">SAMN05192540_0672</name>
</gene>
<reference evidence="7 8" key="1">
    <citation type="submission" date="2016-10" db="EMBL/GenBank/DDBJ databases">
        <authorList>
            <person name="de Groot N.N."/>
        </authorList>
    </citation>
    <scope>NUCLEOTIDE SEQUENCE [LARGE SCALE GENOMIC DNA]</scope>
    <source>
        <strain evidence="7 8">MAR_2009_71</strain>
    </source>
</reference>
<evidence type="ECO:0000256" key="5">
    <source>
        <dbReference type="ARBA" id="ARBA00023136"/>
    </source>
</evidence>
<organism evidence="7 8">
    <name type="scientific">Maribacter dokdonensis</name>
    <dbReference type="NCBI Taxonomy" id="320912"/>
    <lineage>
        <taxon>Bacteria</taxon>
        <taxon>Pseudomonadati</taxon>
        <taxon>Bacteroidota</taxon>
        <taxon>Flavobacteriia</taxon>
        <taxon>Flavobacteriales</taxon>
        <taxon>Flavobacteriaceae</taxon>
        <taxon>Maribacter</taxon>
    </lineage>
</organism>
<evidence type="ECO:0000256" key="4">
    <source>
        <dbReference type="ARBA" id="ARBA00022679"/>
    </source>
</evidence>
<keyword evidence="4 7" id="KW-0808">Transferase</keyword>
<dbReference type="InterPro" id="IPR029044">
    <property type="entry name" value="Nucleotide-diphossugar_trans"/>
</dbReference>
<name>A0A1H4K044_9FLAO</name>
<evidence type="ECO:0000256" key="2">
    <source>
        <dbReference type="ARBA" id="ARBA00022475"/>
    </source>
</evidence>
<dbReference type="PANTHER" id="PTHR43646:SF2">
    <property type="entry name" value="GLYCOSYLTRANSFERASE 2-LIKE DOMAIN-CONTAINING PROTEIN"/>
    <property type="match status" value="1"/>
</dbReference>
<keyword evidence="5" id="KW-0472">Membrane</keyword>
<keyword evidence="3" id="KW-0328">Glycosyltransferase</keyword>
<dbReference type="GO" id="GO:0005886">
    <property type="term" value="C:plasma membrane"/>
    <property type="evidence" value="ECO:0007669"/>
    <property type="project" value="UniProtKB-SubCell"/>
</dbReference>
<dbReference type="AlphaFoldDB" id="A0A1H4K044"/>
<dbReference type="PANTHER" id="PTHR43646">
    <property type="entry name" value="GLYCOSYLTRANSFERASE"/>
    <property type="match status" value="1"/>
</dbReference>
<dbReference type="CDD" id="cd02522">
    <property type="entry name" value="GT_2_like_a"/>
    <property type="match status" value="1"/>
</dbReference>
<dbReference type="Proteomes" id="UP000183038">
    <property type="component" value="Unassembled WGS sequence"/>
</dbReference>
<dbReference type="SUPFAM" id="SSF53448">
    <property type="entry name" value="Nucleotide-diphospho-sugar transferases"/>
    <property type="match status" value="1"/>
</dbReference>
<proteinExistence type="predicted"/>
<feature type="domain" description="Glycosyltransferase 2-like" evidence="6">
    <location>
        <begin position="9"/>
        <end position="128"/>
    </location>
</feature>
<evidence type="ECO:0000313" key="7">
    <source>
        <dbReference type="EMBL" id="SEB51783.1"/>
    </source>
</evidence>
<protein>
    <submittedName>
        <fullName evidence="7">Transferase 2, rSAM/selenodomain-associated</fullName>
    </submittedName>
</protein>
<comment type="subcellular location">
    <subcellularLocation>
        <location evidence="1">Cell membrane</location>
    </subcellularLocation>
</comment>
<keyword evidence="2" id="KW-1003">Cell membrane</keyword>
<evidence type="ECO:0000256" key="1">
    <source>
        <dbReference type="ARBA" id="ARBA00004236"/>
    </source>
</evidence>
<dbReference type="RefSeq" id="WP_074670078.1">
    <property type="nucleotide sequence ID" value="NZ_FNTB01000001.1"/>
</dbReference>
<dbReference type="EMBL" id="FNTB01000001">
    <property type="protein sequence ID" value="SEB51783.1"/>
    <property type="molecule type" value="Genomic_DNA"/>
</dbReference>
<evidence type="ECO:0000259" key="6">
    <source>
        <dbReference type="Pfam" id="PF00535"/>
    </source>
</evidence>
<dbReference type="OrthoDB" id="9810303at2"/>
<dbReference type="Gene3D" id="3.90.550.10">
    <property type="entry name" value="Spore Coat Polysaccharide Biosynthesis Protein SpsA, Chain A"/>
    <property type="match status" value="1"/>
</dbReference>
<dbReference type="InterPro" id="IPR001173">
    <property type="entry name" value="Glyco_trans_2-like"/>
</dbReference>
<evidence type="ECO:0000313" key="8">
    <source>
        <dbReference type="Proteomes" id="UP000183038"/>
    </source>
</evidence>
<dbReference type="InterPro" id="IPR026461">
    <property type="entry name" value="Trfase_2_rSAM/seldom_assoc"/>
</dbReference>
<dbReference type="GO" id="GO:0016757">
    <property type="term" value="F:glycosyltransferase activity"/>
    <property type="evidence" value="ECO:0007669"/>
    <property type="project" value="UniProtKB-KW"/>
</dbReference>
<dbReference type="NCBIfam" id="TIGR04283">
    <property type="entry name" value="glyco_like_mftF"/>
    <property type="match status" value="1"/>
</dbReference>